<organism evidence="3 4">
    <name type="scientific">Rhynchosporium agropyri</name>
    <dbReference type="NCBI Taxonomy" id="914238"/>
    <lineage>
        <taxon>Eukaryota</taxon>
        <taxon>Fungi</taxon>
        <taxon>Dikarya</taxon>
        <taxon>Ascomycota</taxon>
        <taxon>Pezizomycotina</taxon>
        <taxon>Leotiomycetes</taxon>
        <taxon>Helotiales</taxon>
        <taxon>Ploettnerulaceae</taxon>
        <taxon>Rhynchosporium</taxon>
    </lineage>
</organism>
<keyword evidence="2" id="KW-0472">Membrane</keyword>
<name>A0A1E1JZW1_9HELO</name>
<reference evidence="4" key="1">
    <citation type="submission" date="2016-03" db="EMBL/GenBank/DDBJ databases">
        <authorList>
            <person name="Guldener U."/>
        </authorList>
    </citation>
    <scope>NUCLEOTIDE SEQUENCE [LARGE SCALE GENOMIC DNA]</scope>
    <source>
        <strain evidence="4">04CH-RAC-A.6.1</strain>
    </source>
</reference>
<accession>A0A1E1JZW1</accession>
<evidence type="ECO:0000313" key="3">
    <source>
        <dbReference type="EMBL" id="CZS89804.1"/>
    </source>
</evidence>
<feature type="compositionally biased region" description="Polar residues" evidence="1">
    <location>
        <begin position="10"/>
        <end position="23"/>
    </location>
</feature>
<feature type="compositionally biased region" description="Polar residues" evidence="1">
    <location>
        <begin position="41"/>
        <end position="55"/>
    </location>
</feature>
<keyword evidence="2" id="KW-0812">Transmembrane</keyword>
<gene>
    <name evidence="3" type="ORF">RAG0_01061</name>
</gene>
<dbReference type="Proteomes" id="UP000178912">
    <property type="component" value="Unassembled WGS sequence"/>
</dbReference>
<evidence type="ECO:0000313" key="4">
    <source>
        <dbReference type="Proteomes" id="UP000178912"/>
    </source>
</evidence>
<feature type="region of interest" description="Disordered" evidence="1">
    <location>
        <begin position="1"/>
        <end position="55"/>
    </location>
</feature>
<proteinExistence type="predicted"/>
<evidence type="ECO:0000256" key="2">
    <source>
        <dbReference type="SAM" id="Phobius"/>
    </source>
</evidence>
<evidence type="ECO:0000256" key="1">
    <source>
        <dbReference type="SAM" id="MobiDB-lite"/>
    </source>
</evidence>
<dbReference type="EMBL" id="FJUX01000003">
    <property type="protein sequence ID" value="CZS89804.1"/>
    <property type="molecule type" value="Genomic_DNA"/>
</dbReference>
<keyword evidence="2" id="KW-1133">Transmembrane helix</keyword>
<sequence length="303" mass="34607">MSVTHHRTSRSSQPKTPPNFNSRINRHGQYDPSSFKHPEQHNQYTPPGSQPKTPIFNSRINRHGQYDPSSSSFIQPAQHNVYTPLSRQPKTPTFSSRINRHGHYNPSTSLPEQQHHLTPSEYMVLLFALGILVAVVSWLVWIMVEFCITFVNEKVDEMDIRKRFRDDRHRAEERTKKAGKAGVVLGKMGLGGLAEIGGRIFGRKEIEAKGERRRKHEEWRGLLDEGRERLERGGYGDFDERHGYGYHEGVMYPSNSGNIIRYADGTSESSGCVGPMHGHREECVGDCTLQTRRRSREDAVETV</sequence>
<dbReference type="OrthoDB" id="3562862at2759"/>
<feature type="transmembrane region" description="Helical" evidence="2">
    <location>
        <begin position="122"/>
        <end position="144"/>
    </location>
</feature>
<keyword evidence="4" id="KW-1185">Reference proteome</keyword>
<protein>
    <submittedName>
        <fullName evidence="3">Uncharacterized protein</fullName>
    </submittedName>
</protein>
<dbReference type="AlphaFoldDB" id="A0A1E1JZW1"/>